<feature type="binding site" evidence="6">
    <location>
        <position position="77"/>
    </location>
    <ligand>
        <name>substrate</name>
    </ligand>
</feature>
<evidence type="ECO:0000256" key="2">
    <source>
        <dbReference type="ARBA" id="ARBA00022438"/>
    </source>
</evidence>
<keyword evidence="5 6" id="KW-0378">Hydrolase</keyword>
<dbReference type="NCBIfam" id="TIGR00500">
    <property type="entry name" value="met_pdase_I"/>
    <property type="match status" value="1"/>
</dbReference>
<dbReference type="EMBL" id="JBHLVF010000017">
    <property type="protein sequence ID" value="MFC0392141.1"/>
    <property type="molecule type" value="Genomic_DNA"/>
</dbReference>
<dbReference type="Gene3D" id="3.90.230.10">
    <property type="entry name" value="Creatinase/methionine aminopeptidase superfamily"/>
    <property type="match status" value="1"/>
</dbReference>
<dbReference type="PANTHER" id="PTHR43330:SF17">
    <property type="entry name" value="METHIONINE AMINOPEPTIDASE"/>
    <property type="match status" value="1"/>
</dbReference>
<dbReference type="InterPro" id="IPR000994">
    <property type="entry name" value="Pept_M24"/>
</dbReference>
<feature type="binding site" evidence="6">
    <location>
        <position position="105"/>
    </location>
    <ligand>
        <name>a divalent metal cation</name>
        <dbReference type="ChEBI" id="CHEBI:60240"/>
        <label>2</label>
        <note>catalytic</note>
    </ligand>
</feature>
<protein>
    <recommendedName>
        <fullName evidence="6 7">Methionine aminopeptidase</fullName>
        <shortName evidence="6">MAP</shortName>
        <shortName evidence="6">MetAP</shortName>
        <ecNumber evidence="6 7">3.4.11.18</ecNumber>
    </recommendedName>
    <alternativeName>
        <fullName evidence="6">Peptidase M</fullName>
    </alternativeName>
</protein>
<accession>A0ABV6J8M3</accession>
<feature type="binding site" evidence="6">
    <location>
        <position position="94"/>
    </location>
    <ligand>
        <name>a divalent metal cation</name>
        <dbReference type="ChEBI" id="CHEBI:60240"/>
        <label>1</label>
    </ligand>
</feature>
<comment type="similarity">
    <text evidence="6">Belongs to the peptidase M24A family. Methionine aminopeptidase type 1 subfamily.</text>
</comment>
<dbReference type="SUPFAM" id="SSF55920">
    <property type="entry name" value="Creatinase/aminopeptidase"/>
    <property type="match status" value="1"/>
</dbReference>
<organism evidence="9 10">
    <name type="scientific">Paenibacillus mendelii</name>
    <dbReference type="NCBI Taxonomy" id="206163"/>
    <lineage>
        <taxon>Bacteria</taxon>
        <taxon>Bacillati</taxon>
        <taxon>Bacillota</taxon>
        <taxon>Bacilli</taxon>
        <taxon>Bacillales</taxon>
        <taxon>Paenibacillaceae</taxon>
        <taxon>Paenibacillus</taxon>
    </lineage>
</organism>
<keyword evidence="10" id="KW-1185">Reference proteome</keyword>
<evidence type="ECO:0000256" key="3">
    <source>
        <dbReference type="ARBA" id="ARBA00022670"/>
    </source>
</evidence>
<feature type="binding site" evidence="6">
    <location>
        <position position="175"/>
    </location>
    <ligand>
        <name>substrate</name>
    </ligand>
</feature>
<evidence type="ECO:0000256" key="4">
    <source>
        <dbReference type="ARBA" id="ARBA00022723"/>
    </source>
</evidence>
<feature type="binding site" evidence="6">
    <location>
        <position position="168"/>
    </location>
    <ligand>
        <name>a divalent metal cation</name>
        <dbReference type="ChEBI" id="CHEBI:60240"/>
        <label>2</label>
        <note>catalytic</note>
    </ligand>
</feature>
<feature type="binding site" evidence="6">
    <location>
        <position position="232"/>
    </location>
    <ligand>
        <name>a divalent metal cation</name>
        <dbReference type="ChEBI" id="CHEBI:60240"/>
        <label>1</label>
    </ligand>
</feature>
<proteinExistence type="inferred from homology"/>
<feature type="binding site" evidence="6">
    <location>
        <position position="201"/>
    </location>
    <ligand>
        <name>a divalent metal cation</name>
        <dbReference type="ChEBI" id="CHEBI:60240"/>
        <label>2</label>
        <note>catalytic</note>
    </ligand>
</feature>
<evidence type="ECO:0000313" key="10">
    <source>
        <dbReference type="Proteomes" id="UP001589818"/>
    </source>
</evidence>
<comment type="cofactor">
    <cofactor evidence="6">
        <name>Co(2+)</name>
        <dbReference type="ChEBI" id="CHEBI:48828"/>
    </cofactor>
    <cofactor evidence="6">
        <name>Zn(2+)</name>
        <dbReference type="ChEBI" id="CHEBI:29105"/>
    </cofactor>
    <cofactor evidence="6">
        <name>Mn(2+)</name>
        <dbReference type="ChEBI" id="CHEBI:29035"/>
    </cofactor>
    <cofactor evidence="6">
        <name>Fe(2+)</name>
        <dbReference type="ChEBI" id="CHEBI:29033"/>
    </cofactor>
    <text evidence="6">Binds 2 divalent metal cations per subunit. Has a high-affinity and a low affinity metal-binding site. The true nature of the physiological cofactor is under debate. The enzyme is active with cobalt, zinc, manganese or divalent iron ions. Most likely, methionine aminopeptidases function as mononuclear Fe(2+)-metalloproteases under physiological conditions, and the catalytically relevant metal-binding site has been assigned to the histidine-containing high-affinity site.</text>
</comment>
<name>A0ABV6J8M3_9BACL</name>
<keyword evidence="3 6" id="KW-0645">Protease</keyword>
<sequence length="252" mass="27694">MVILKSPREIELMRKPGELVAACHREIAKMIRPGVTTREIDAFTESWIRRHGANPTTIGYNGYKYATCASVNDVIAHGFPGDTPLQDGDLVTIDIVADYEGWVGDSAWTYAVGTLSDEAEKLMRVAKECLYLGIEQTKVGNRIGDVMHAVQTHAEQNGFSVVRDLLGHGVGKSLHEEPNYAHIGKPGKGFRLKEGMVLTIEPMINIGTYRMTIDEDGWTARTADGKLSAQYEHTIAITEDGPILLTDQGDPN</sequence>
<dbReference type="InterPro" id="IPR036005">
    <property type="entry name" value="Creatinase/aminopeptidase-like"/>
</dbReference>
<keyword evidence="4 6" id="KW-0479">Metal-binding</keyword>
<comment type="catalytic activity">
    <reaction evidence="6 7">
        <text>Release of N-terminal amino acids, preferentially methionine, from peptides and arylamides.</text>
        <dbReference type="EC" id="3.4.11.18"/>
    </reaction>
</comment>
<gene>
    <name evidence="6 9" type="primary">map</name>
    <name evidence="9" type="ORF">ACFFJ8_12290</name>
</gene>
<evidence type="ECO:0000256" key="6">
    <source>
        <dbReference type="HAMAP-Rule" id="MF_01974"/>
    </source>
</evidence>
<dbReference type="Proteomes" id="UP001589818">
    <property type="component" value="Unassembled WGS sequence"/>
</dbReference>
<feature type="domain" description="Peptidase M24" evidence="8">
    <location>
        <begin position="11"/>
        <end position="239"/>
    </location>
</feature>
<dbReference type="HAMAP" id="MF_01974">
    <property type="entry name" value="MetAP_1"/>
    <property type="match status" value="1"/>
</dbReference>
<dbReference type="PRINTS" id="PR00599">
    <property type="entry name" value="MAPEPTIDASE"/>
</dbReference>
<evidence type="ECO:0000256" key="7">
    <source>
        <dbReference type="RuleBase" id="RU003653"/>
    </source>
</evidence>
<comment type="caution">
    <text evidence="9">The sequence shown here is derived from an EMBL/GenBank/DDBJ whole genome shotgun (WGS) entry which is preliminary data.</text>
</comment>
<dbReference type="EC" id="3.4.11.18" evidence="6 7"/>
<feature type="binding site" evidence="6">
    <location>
        <position position="232"/>
    </location>
    <ligand>
        <name>a divalent metal cation</name>
        <dbReference type="ChEBI" id="CHEBI:60240"/>
        <label>2</label>
        <note>catalytic</note>
    </ligand>
</feature>
<dbReference type="RefSeq" id="WP_204819259.1">
    <property type="nucleotide sequence ID" value="NZ_JANHOF010000003.1"/>
</dbReference>
<evidence type="ECO:0000259" key="8">
    <source>
        <dbReference type="Pfam" id="PF00557"/>
    </source>
</evidence>
<evidence type="ECO:0000256" key="1">
    <source>
        <dbReference type="ARBA" id="ARBA00002521"/>
    </source>
</evidence>
<evidence type="ECO:0000313" key="9">
    <source>
        <dbReference type="EMBL" id="MFC0392141.1"/>
    </source>
</evidence>
<comment type="subunit">
    <text evidence="6">Monomer.</text>
</comment>
<reference evidence="9 10" key="1">
    <citation type="submission" date="2024-09" db="EMBL/GenBank/DDBJ databases">
        <authorList>
            <person name="Sun Q."/>
            <person name="Mori K."/>
        </authorList>
    </citation>
    <scope>NUCLEOTIDE SEQUENCE [LARGE SCALE GENOMIC DNA]</scope>
    <source>
        <strain evidence="9 10">CCM 4839</strain>
    </source>
</reference>
<keyword evidence="2 6" id="KW-0031">Aminopeptidase</keyword>
<evidence type="ECO:0000256" key="5">
    <source>
        <dbReference type="ARBA" id="ARBA00022801"/>
    </source>
</evidence>
<dbReference type="Pfam" id="PF00557">
    <property type="entry name" value="Peptidase_M24"/>
    <property type="match status" value="1"/>
</dbReference>
<comment type="function">
    <text evidence="1 6">Removes the N-terminal methionine from nascent proteins. The N-terminal methionine is often cleaved when the second residue in the primary sequence is small and uncharged (Met-Ala-, Cys, Gly, Pro, Ser, Thr, or Val). Requires deformylation of the N(alpha)-formylated initiator methionine before it can be hydrolyzed.</text>
</comment>
<dbReference type="CDD" id="cd01086">
    <property type="entry name" value="MetAP1"/>
    <property type="match status" value="1"/>
</dbReference>
<dbReference type="InterPro" id="IPR001714">
    <property type="entry name" value="Pept_M24_MAP"/>
</dbReference>
<dbReference type="GO" id="GO:0004239">
    <property type="term" value="F:initiator methionyl aminopeptidase activity"/>
    <property type="evidence" value="ECO:0007669"/>
    <property type="project" value="UniProtKB-EC"/>
</dbReference>
<dbReference type="PANTHER" id="PTHR43330">
    <property type="entry name" value="METHIONINE AMINOPEPTIDASE"/>
    <property type="match status" value="1"/>
</dbReference>
<feature type="binding site" evidence="6">
    <location>
        <position position="105"/>
    </location>
    <ligand>
        <name>a divalent metal cation</name>
        <dbReference type="ChEBI" id="CHEBI:60240"/>
        <label>1</label>
    </ligand>
</feature>
<dbReference type="InterPro" id="IPR002467">
    <property type="entry name" value="Pept_M24A_MAP1"/>
</dbReference>